<dbReference type="PANTHER" id="PTHR12303">
    <property type="entry name" value="CARNOSINE N-METHYLTRANSFERASE"/>
    <property type="match status" value="1"/>
</dbReference>
<evidence type="ECO:0000256" key="5">
    <source>
        <dbReference type="ARBA" id="ARBA00022691"/>
    </source>
</evidence>
<keyword evidence="3" id="KW-0489">Methyltransferase</keyword>
<dbReference type="EC" id="2.1.1.22" evidence="2"/>
<dbReference type="Gene3D" id="3.40.50.150">
    <property type="entry name" value="Vaccinia Virus protein VP39"/>
    <property type="match status" value="1"/>
</dbReference>
<dbReference type="PANTHER" id="PTHR12303:SF6">
    <property type="entry name" value="CARNOSINE N-METHYLTRANSFERASE"/>
    <property type="match status" value="1"/>
</dbReference>
<comment type="caution">
    <text evidence="7">The sequence shown here is derived from an EMBL/GenBank/DDBJ whole genome shotgun (WGS) entry which is preliminary data.</text>
</comment>
<evidence type="ECO:0000256" key="1">
    <source>
        <dbReference type="ARBA" id="ARBA00010086"/>
    </source>
</evidence>
<evidence type="ECO:0000313" key="8">
    <source>
        <dbReference type="Proteomes" id="UP001623349"/>
    </source>
</evidence>
<feature type="compositionally biased region" description="Low complexity" evidence="6">
    <location>
        <begin position="28"/>
        <end position="44"/>
    </location>
</feature>
<name>A0ABQ0FSN5_APOSI</name>
<evidence type="ECO:0000256" key="4">
    <source>
        <dbReference type="ARBA" id="ARBA00022679"/>
    </source>
</evidence>
<accession>A0ABQ0FSN5</accession>
<evidence type="ECO:0000313" key="7">
    <source>
        <dbReference type="EMBL" id="GAB1302263.1"/>
    </source>
</evidence>
<keyword evidence="4" id="KW-0808">Transferase</keyword>
<keyword evidence="8" id="KW-1185">Reference proteome</keyword>
<reference evidence="7 8" key="1">
    <citation type="submission" date="2024-08" db="EMBL/GenBank/DDBJ databases">
        <title>The draft genome of Apodemus speciosus.</title>
        <authorList>
            <person name="Nabeshima K."/>
            <person name="Suzuki S."/>
            <person name="Onuma M."/>
        </authorList>
    </citation>
    <scope>NUCLEOTIDE SEQUENCE [LARGE SCALE GENOMIC DNA]</scope>
    <source>
        <strain evidence="7">IB14-021</strain>
    </source>
</reference>
<feature type="region of interest" description="Disordered" evidence="6">
    <location>
        <begin position="1"/>
        <end position="51"/>
    </location>
</feature>
<proteinExistence type="inferred from homology"/>
<dbReference type="Pfam" id="PF07942">
    <property type="entry name" value="CARME"/>
    <property type="match status" value="2"/>
</dbReference>
<evidence type="ECO:0000256" key="2">
    <source>
        <dbReference type="ARBA" id="ARBA00012003"/>
    </source>
</evidence>
<dbReference type="Proteomes" id="UP001623349">
    <property type="component" value="Unassembled WGS sequence"/>
</dbReference>
<comment type="similarity">
    <text evidence="1">Belongs to the carnosine N-methyltransferase family.</text>
</comment>
<sequence>MQRRRRAPPASQPAQDGGRSEEVEVQFSAGRLGSAAPAGPPARGTAEDEERLEREHFWKVINAFRYYGTSMHERVNRTERQFRSLPDNQQKLLPQFPLHLDKIRKCIDHNQEILLTIVNDCIHMFENKEYGEDANGKIMPASTFDMDKLKSTLKQFVRDWSETGKAERDACYKPIIKEIIKNFPKERWPYRGIESGHINVMEFLHDLFGLVLVGLDSHSEHKRVVLCLRHGWFTGLGPPEEKDPSKVNILVPGAGLGRLAWEIAMLGYACQGNEWSFFMLFSSNFVLNRCSEINKYKLYPWIHQFSNNRRSADQIRPIFFPDVDPHSLPPGSNFSMTAGDFQEIYSECNTWDCIATCFFIDTAHNVIDYIDTIWRILKPGGIWINLGPLLYHFENLANELSIELSYEDIKNVVLQYGFQLEQWKKNLYCQHIL</sequence>
<dbReference type="SMART" id="SM01296">
    <property type="entry name" value="N2227"/>
    <property type="match status" value="1"/>
</dbReference>
<dbReference type="EMBL" id="BAAFST010000019">
    <property type="protein sequence ID" value="GAB1302263.1"/>
    <property type="molecule type" value="Genomic_DNA"/>
</dbReference>
<organism evidence="7 8">
    <name type="scientific">Apodemus speciosus</name>
    <name type="common">Large Japanese field mouse</name>
    <dbReference type="NCBI Taxonomy" id="105296"/>
    <lineage>
        <taxon>Eukaryota</taxon>
        <taxon>Metazoa</taxon>
        <taxon>Chordata</taxon>
        <taxon>Craniata</taxon>
        <taxon>Vertebrata</taxon>
        <taxon>Euteleostomi</taxon>
        <taxon>Mammalia</taxon>
        <taxon>Eutheria</taxon>
        <taxon>Euarchontoglires</taxon>
        <taxon>Glires</taxon>
        <taxon>Rodentia</taxon>
        <taxon>Myomorpha</taxon>
        <taxon>Muroidea</taxon>
        <taxon>Muridae</taxon>
        <taxon>Murinae</taxon>
        <taxon>Apodemus</taxon>
    </lineage>
</organism>
<keyword evidence="5" id="KW-0949">S-adenosyl-L-methionine</keyword>
<gene>
    <name evidence="7" type="ORF">APTSU1_001750100</name>
</gene>
<evidence type="ECO:0000256" key="6">
    <source>
        <dbReference type="SAM" id="MobiDB-lite"/>
    </source>
</evidence>
<dbReference type="InterPro" id="IPR029063">
    <property type="entry name" value="SAM-dependent_MTases_sf"/>
</dbReference>
<dbReference type="InterPro" id="IPR012901">
    <property type="entry name" value="CARME"/>
</dbReference>
<evidence type="ECO:0000256" key="3">
    <source>
        <dbReference type="ARBA" id="ARBA00022603"/>
    </source>
</evidence>
<dbReference type="SUPFAM" id="SSF53335">
    <property type="entry name" value="S-adenosyl-L-methionine-dependent methyltransferases"/>
    <property type="match status" value="1"/>
</dbReference>
<protein>
    <recommendedName>
        <fullName evidence="2">carnosine N-methyltransferase</fullName>
        <ecNumber evidence="2">2.1.1.22</ecNumber>
    </recommendedName>
</protein>